<protein>
    <submittedName>
        <fullName evidence="1">Uncharacterized protein</fullName>
    </submittedName>
</protein>
<evidence type="ECO:0000313" key="2">
    <source>
        <dbReference type="Proteomes" id="UP000800097"/>
    </source>
</evidence>
<dbReference type="EMBL" id="ML986494">
    <property type="protein sequence ID" value="KAF2276233.1"/>
    <property type="molecule type" value="Genomic_DNA"/>
</dbReference>
<evidence type="ECO:0000313" key="1">
    <source>
        <dbReference type="EMBL" id="KAF2276233.1"/>
    </source>
</evidence>
<gene>
    <name evidence="1" type="ORF">EI97DRAFT_53022</name>
</gene>
<organism evidence="1 2">
    <name type="scientific">Westerdykella ornata</name>
    <dbReference type="NCBI Taxonomy" id="318751"/>
    <lineage>
        <taxon>Eukaryota</taxon>
        <taxon>Fungi</taxon>
        <taxon>Dikarya</taxon>
        <taxon>Ascomycota</taxon>
        <taxon>Pezizomycotina</taxon>
        <taxon>Dothideomycetes</taxon>
        <taxon>Pleosporomycetidae</taxon>
        <taxon>Pleosporales</taxon>
        <taxon>Sporormiaceae</taxon>
        <taxon>Westerdykella</taxon>
    </lineage>
</organism>
<name>A0A6A6JJC2_WESOR</name>
<dbReference type="AlphaFoldDB" id="A0A6A6JJC2"/>
<dbReference type="Proteomes" id="UP000800097">
    <property type="component" value="Unassembled WGS sequence"/>
</dbReference>
<dbReference type="GeneID" id="54556061"/>
<proteinExistence type="predicted"/>
<sequence>MMERIPQRAPHAVDCIVSLDHLPVSTEDGDMGCNPRHPVLLLPLPQEASSFQKGDSETEYVRRRITRRTVSAAQAGSSRWISDSYYHIKVRRRKRAASHLASAGSNRVLPGSGGLLFLAPVTGLFALFRPRRRSEQVTCGFSCGGWRVVEDEHFGIRMGSHAFSGSRGLLGEETKEGTSGKAPLPLPPSRLACLCGKRALNQAFLTLPPCSRPSRSNCAQVMS</sequence>
<keyword evidence="2" id="KW-1185">Reference proteome</keyword>
<accession>A0A6A6JJC2</accession>
<reference evidence="1" key="1">
    <citation type="journal article" date="2020" name="Stud. Mycol.">
        <title>101 Dothideomycetes genomes: a test case for predicting lifestyles and emergence of pathogens.</title>
        <authorList>
            <person name="Haridas S."/>
            <person name="Albert R."/>
            <person name="Binder M."/>
            <person name="Bloem J."/>
            <person name="Labutti K."/>
            <person name="Salamov A."/>
            <person name="Andreopoulos B."/>
            <person name="Baker S."/>
            <person name="Barry K."/>
            <person name="Bills G."/>
            <person name="Bluhm B."/>
            <person name="Cannon C."/>
            <person name="Castanera R."/>
            <person name="Culley D."/>
            <person name="Daum C."/>
            <person name="Ezra D."/>
            <person name="Gonzalez J."/>
            <person name="Henrissat B."/>
            <person name="Kuo A."/>
            <person name="Liang C."/>
            <person name="Lipzen A."/>
            <person name="Lutzoni F."/>
            <person name="Magnuson J."/>
            <person name="Mondo S."/>
            <person name="Nolan M."/>
            <person name="Ohm R."/>
            <person name="Pangilinan J."/>
            <person name="Park H.-J."/>
            <person name="Ramirez L."/>
            <person name="Alfaro M."/>
            <person name="Sun H."/>
            <person name="Tritt A."/>
            <person name="Yoshinaga Y."/>
            <person name="Zwiers L.-H."/>
            <person name="Turgeon B."/>
            <person name="Goodwin S."/>
            <person name="Spatafora J."/>
            <person name="Crous P."/>
            <person name="Grigoriev I."/>
        </authorList>
    </citation>
    <scope>NUCLEOTIDE SEQUENCE</scope>
    <source>
        <strain evidence="1">CBS 379.55</strain>
    </source>
</reference>
<dbReference type="RefSeq" id="XP_033653772.1">
    <property type="nucleotide sequence ID" value="XM_033802886.1"/>
</dbReference>